<evidence type="ECO:0000256" key="1">
    <source>
        <dbReference type="SAM" id="SignalP"/>
    </source>
</evidence>
<keyword evidence="4" id="KW-1185">Reference proteome</keyword>
<dbReference type="EMBL" id="JANFXK010000013">
    <property type="protein sequence ID" value="MCQ4637481.1"/>
    <property type="molecule type" value="Genomic_DNA"/>
</dbReference>
<feature type="domain" description="DUF5105" evidence="2">
    <location>
        <begin position="68"/>
        <end position="195"/>
    </location>
</feature>
<feature type="signal peptide" evidence="1">
    <location>
        <begin position="1"/>
        <end position="19"/>
    </location>
</feature>
<accession>A0ABT1RRG9</accession>
<proteinExistence type="predicted"/>
<keyword evidence="1" id="KW-0732">Signal</keyword>
<name>A0ABT1RRG9_9FIRM</name>
<dbReference type="Proteomes" id="UP001524502">
    <property type="component" value="Unassembled WGS sequence"/>
</dbReference>
<dbReference type="RefSeq" id="WP_256132669.1">
    <property type="nucleotide sequence ID" value="NZ_JANFXK010000013.1"/>
</dbReference>
<protein>
    <submittedName>
        <fullName evidence="3">DUF5105 domain-containing protein</fullName>
    </submittedName>
</protein>
<feature type="chain" id="PRO_5047371705" evidence="1">
    <location>
        <begin position="20"/>
        <end position="200"/>
    </location>
</feature>
<evidence type="ECO:0000259" key="2">
    <source>
        <dbReference type="Pfam" id="PF17118"/>
    </source>
</evidence>
<dbReference type="InterPro" id="IPR031343">
    <property type="entry name" value="DUF5105"/>
</dbReference>
<gene>
    <name evidence="3" type="ORF">NE619_12160</name>
</gene>
<evidence type="ECO:0000313" key="3">
    <source>
        <dbReference type="EMBL" id="MCQ4637481.1"/>
    </source>
</evidence>
<comment type="caution">
    <text evidence="3">The sequence shown here is derived from an EMBL/GenBank/DDBJ whole genome shotgun (WGS) entry which is preliminary data.</text>
</comment>
<organism evidence="3 4">
    <name type="scientific">Anaerovorax odorimutans</name>
    <dbReference type="NCBI Taxonomy" id="109327"/>
    <lineage>
        <taxon>Bacteria</taxon>
        <taxon>Bacillati</taxon>
        <taxon>Bacillota</taxon>
        <taxon>Clostridia</taxon>
        <taxon>Peptostreptococcales</taxon>
        <taxon>Anaerovoracaceae</taxon>
        <taxon>Anaerovorax</taxon>
    </lineage>
</organism>
<dbReference type="PROSITE" id="PS51257">
    <property type="entry name" value="PROKAR_LIPOPROTEIN"/>
    <property type="match status" value="1"/>
</dbReference>
<reference evidence="3 4" key="1">
    <citation type="submission" date="2022-06" db="EMBL/GenBank/DDBJ databases">
        <title>Isolation of gut microbiota from human fecal samples.</title>
        <authorList>
            <person name="Pamer E.G."/>
            <person name="Barat B."/>
            <person name="Waligurski E."/>
            <person name="Medina S."/>
            <person name="Paddock L."/>
            <person name="Mostad J."/>
        </authorList>
    </citation>
    <scope>NUCLEOTIDE SEQUENCE [LARGE SCALE GENOMIC DNA]</scope>
    <source>
        <strain evidence="3 4">SL.3.17</strain>
    </source>
</reference>
<sequence length="200" mass="22457">MKKAIALLMAALMTLGLCGCSLKDFTKTLTLTEPEEVTEAFFNGLKTKNEDALILYTANEDINMLLHSSGDKEDLNLIYDSLFKNFTYKIGAVKKNKDETAATVEVEVANSDFSKVLKKYQEKAYSYMEENLYSGKVNKKNLNAKCLSIFAEQVEKASKSEPGQAQKLTVKLTKNDNYSWDMELTEEMMKTIMGGLIIPL</sequence>
<evidence type="ECO:0000313" key="4">
    <source>
        <dbReference type="Proteomes" id="UP001524502"/>
    </source>
</evidence>
<dbReference type="Pfam" id="PF17118">
    <property type="entry name" value="DUF5105"/>
    <property type="match status" value="1"/>
</dbReference>